<protein>
    <submittedName>
        <fullName evidence="1">Uncharacterized protein</fullName>
    </submittedName>
</protein>
<sequence>MAYQLFNHIQGKNGSRWTQFIRNHGAENILVVAIDAAKYINKALLCNLYGDVYIRPFEFDSTMQGFKRLHHQIEAIKKEERCTAGSNHQVWAWHRFNTPVKKTIPTHAYYFPLSGQ</sequence>
<comment type="caution">
    <text evidence="1">The sequence shown here is derived from an EMBL/GenBank/DDBJ whole genome shotgun (WGS) entry which is preliminary data.</text>
</comment>
<dbReference type="Proteomes" id="UP000182062">
    <property type="component" value="Unassembled WGS sequence"/>
</dbReference>
<organism evidence="1 2">
    <name type="scientific">Rossellomorea aquimaris</name>
    <dbReference type="NCBI Taxonomy" id="189382"/>
    <lineage>
        <taxon>Bacteria</taxon>
        <taxon>Bacillati</taxon>
        <taxon>Bacillota</taxon>
        <taxon>Bacilli</taxon>
        <taxon>Bacillales</taxon>
        <taxon>Bacillaceae</taxon>
        <taxon>Rossellomorea</taxon>
    </lineage>
</organism>
<keyword evidence="2" id="KW-1185">Reference proteome</keyword>
<evidence type="ECO:0000313" key="1">
    <source>
        <dbReference type="EMBL" id="OIU70941.1"/>
    </source>
</evidence>
<dbReference type="EMBL" id="MINN01000096">
    <property type="protein sequence ID" value="OIU70941.1"/>
    <property type="molecule type" value="Genomic_DNA"/>
</dbReference>
<reference evidence="1 2" key="1">
    <citation type="submission" date="2016-09" db="EMBL/GenBank/DDBJ databases">
        <title>Bacillus aquimaris SAMM genome sequence reveals colonization and biosurfactant production capacities.</title>
        <authorList>
            <person name="Waghmode S.R."/>
            <person name="Suryavanshi M.V."/>
        </authorList>
    </citation>
    <scope>NUCLEOTIDE SEQUENCE [LARGE SCALE GENOMIC DNA]</scope>
    <source>
        <strain evidence="1 2">SAMM</strain>
    </source>
</reference>
<name>A0A1J6W016_9BACI</name>
<accession>A0A1J6W016</accession>
<dbReference type="AlphaFoldDB" id="A0A1J6W016"/>
<dbReference type="OrthoDB" id="9790935at2"/>
<dbReference type="RefSeq" id="WP_071619280.1">
    <property type="nucleotide sequence ID" value="NZ_MINN01000096.1"/>
</dbReference>
<evidence type="ECO:0000313" key="2">
    <source>
        <dbReference type="Proteomes" id="UP000182062"/>
    </source>
</evidence>
<gene>
    <name evidence="1" type="ORF">BHE18_20810</name>
</gene>
<proteinExistence type="predicted"/>